<evidence type="ECO:0000256" key="4">
    <source>
        <dbReference type="HAMAP-Rule" id="MF_01326"/>
    </source>
</evidence>
<dbReference type="EMBL" id="JAGVWC010000012">
    <property type="protein sequence ID" value="MBS3062088.1"/>
    <property type="molecule type" value="Genomic_DNA"/>
</dbReference>
<dbReference type="NCBIfam" id="TIGR01080">
    <property type="entry name" value="rplX_A_E"/>
    <property type="match status" value="1"/>
</dbReference>
<protein>
    <recommendedName>
        <fullName evidence="4">Large ribosomal subunit protein uL24</fullName>
    </recommendedName>
</protein>
<dbReference type="PANTHER" id="PTHR11143">
    <property type="entry name" value="60S RIBOSOMAL PROTEIN L26 FAMILY MEMBER"/>
    <property type="match status" value="1"/>
</dbReference>
<dbReference type="CDD" id="cd06089">
    <property type="entry name" value="KOW_RPL26"/>
    <property type="match status" value="1"/>
</dbReference>
<dbReference type="InterPro" id="IPR041988">
    <property type="entry name" value="Ribosomal_uL24_KOW"/>
</dbReference>
<feature type="compositionally biased region" description="Basic residues" evidence="5">
    <location>
        <begin position="137"/>
        <end position="146"/>
    </location>
</feature>
<keyword evidence="4" id="KW-0694">RNA-binding</keyword>
<comment type="similarity">
    <text evidence="1 4">Belongs to the universal ribosomal protein uL24 family.</text>
</comment>
<keyword evidence="2 4" id="KW-0689">Ribosomal protein</keyword>
<comment type="subunit">
    <text evidence="4">Part of the 50S ribosomal subunit.</text>
</comment>
<dbReference type="AlphaFoldDB" id="A0A8T4L434"/>
<sequence>MNPKSKKPNKQRKYQANLALHQKQKRLSVHLSKELRKEYKTRAVPLKKGDLVKVVSGNQFGKTGKVTEVNYDSQRVAIEKIMRKKSDGKEIPILIHASNLMIMELETKDDRRFKNAPAKKKKTHEEAPEKTAAPKKTVAKAKVTAK</sequence>
<evidence type="ECO:0000256" key="1">
    <source>
        <dbReference type="ARBA" id="ARBA00010618"/>
    </source>
</evidence>
<dbReference type="Gene3D" id="2.30.30.30">
    <property type="match status" value="1"/>
</dbReference>
<proteinExistence type="inferred from homology"/>
<accession>A0A8T4L434</accession>
<dbReference type="SMART" id="SM00739">
    <property type="entry name" value="KOW"/>
    <property type="match status" value="1"/>
</dbReference>
<evidence type="ECO:0000259" key="6">
    <source>
        <dbReference type="SMART" id="SM00739"/>
    </source>
</evidence>
<dbReference type="Pfam" id="PF16906">
    <property type="entry name" value="Ribosomal_L26"/>
    <property type="match status" value="1"/>
</dbReference>
<dbReference type="GO" id="GO:0019843">
    <property type="term" value="F:rRNA binding"/>
    <property type="evidence" value="ECO:0007669"/>
    <property type="project" value="UniProtKB-UniRule"/>
</dbReference>
<dbReference type="Proteomes" id="UP000675968">
    <property type="component" value="Unassembled WGS sequence"/>
</dbReference>
<dbReference type="InterPro" id="IPR014722">
    <property type="entry name" value="Rib_uL2_dom2"/>
</dbReference>
<evidence type="ECO:0000256" key="5">
    <source>
        <dbReference type="SAM" id="MobiDB-lite"/>
    </source>
</evidence>
<gene>
    <name evidence="7" type="primary">rplX</name>
    <name evidence="4" type="synonym">rpl24</name>
    <name evidence="7" type="ORF">J4215_05895</name>
</gene>
<evidence type="ECO:0000313" key="8">
    <source>
        <dbReference type="Proteomes" id="UP000675968"/>
    </source>
</evidence>
<dbReference type="GO" id="GO:0003735">
    <property type="term" value="F:structural constituent of ribosome"/>
    <property type="evidence" value="ECO:0007669"/>
    <property type="project" value="UniProtKB-UniRule"/>
</dbReference>
<dbReference type="Pfam" id="PF00467">
    <property type="entry name" value="KOW"/>
    <property type="match status" value="1"/>
</dbReference>
<dbReference type="GO" id="GO:0006412">
    <property type="term" value="P:translation"/>
    <property type="evidence" value="ECO:0007669"/>
    <property type="project" value="UniProtKB-UniRule"/>
</dbReference>
<comment type="caution">
    <text evidence="7">The sequence shown here is derived from an EMBL/GenBank/DDBJ whole genome shotgun (WGS) entry which is preliminary data.</text>
</comment>
<dbReference type="InterPro" id="IPR008991">
    <property type="entry name" value="Translation_prot_SH3-like_sf"/>
</dbReference>
<feature type="region of interest" description="Disordered" evidence="5">
    <location>
        <begin position="109"/>
        <end position="146"/>
    </location>
</feature>
<dbReference type="InterPro" id="IPR005824">
    <property type="entry name" value="KOW"/>
</dbReference>
<dbReference type="SUPFAM" id="SSF50104">
    <property type="entry name" value="Translation proteins SH3-like domain"/>
    <property type="match status" value="1"/>
</dbReference>
<dbReference type="GO" id="GO:0015934">
    <property type="term" value="C:large ribosomal subunit"/>
    <property type="evidence" value="ECO:0007669"/>
    <property type="project" value="UniProtKB-UniRule"/>
</dbReference>
<dbReference type="HAMAP" id="MF_01326_A">
    <property type="entry name" value="Ribosomal_uL24_A"/>
    <property type="match status" value="1"/>
</dbReference>
<organism evidence="7 8">
    <name type="scientific">Candidatus Iainarchaeum sp</name>
    <dbReference type="NCBI Taxonomy" id="3101447"/>
    <lineage>
        <taxon>Archaea</taxon>
        <taxon>Candidatus Iainarchaeota</taxon>
        <taxon>Candidatus Iainarchaeia</taxon>
        <taxon>Candidatus Iainarchaeales</taxon>
        <taxon>Candidatus Iainarchaeaceae</taxon>
        <taxon>Candidatus Iainarchaeum</taxon>
    </lineage>
</organism>
<comment type="function">
    <text evidence="4">One of two assembly initiator proteins, it binds directly to the 5'-end of the 23S rRNA, where it nucleates assembly of the 50S subunit.</text>
</comment>
<comment type="function">
    <text evidence="4">Located at the polypeptide exit tunnel on the outside of the subunit.</text>
</comment>
<evidence type="ECO:0000313" key="7">
    <source>
        <dbReference type="EMBL" id="MBS3062088.1"/>
    </source>
</evidence>
<reference evidence="7" key="2">
    <citation type="submission" date="2021-05" db="EMBL/GenBank/DDBJ databases">
        <title>Protein family content uncovers lineage relationships and bacterial pathway maintenance mechanisms in DPANN archaea.</title>
        <authorList>
            <person name="Castelle C.J."/>
            <person name="Meheust R."/>
            <person name="Jaffe A.L."/>
            <person name="Seitz K."/>
            <person name="Gong X."/>
            <person name="Baker B.J."/>
            <person name="Banfield J.F."/>
        </authorList>
    </citation>
    <scope>NUCLEOTIDE SEQUENCE</scope>
    <source>
        <strain evidence="7">RIFCSPLOWO2_01_FULL_AR10_48_17</strain>
    </source>
</reference>
<feature type="domain" description="KOW" evidence="6">
    <location>
        <begin position="45"/>
        <end position="72"/>
    </location>
</feature>
<dbReference type="InterPro" id="IPR005756">
    <property type="entry name" value="Ribosomal_uL24_euk/arc"/>
</dbReference>
<name>A0A8T4L434_9ARCH</name>
<reference evidence="7" key="1">
    <citation type="submission" date="2021-03" db="EMBL/GenBank/DDBJ databases">
        <authorList>
            <person name="Jaffe A."/>
        </authorList>
    </citation>
    <scope>NUCLEOTIDE SEQUENCE</scope>
    <source>
        <strain evidence="7">RIFCSPLOWO2_01_FULL_AR10_48_17</strain>
    </source>
</reference>
<evidence type="ECO:0000256" key="2">
    <source>
        <dbReference type="ARBA" id="ARBA00022980"/>
    </source>
</evidence>
<keyword evidence="4" id="KW-0699">rRNA-binding</keyword>
<keyword evidence="3 4" id="KW-0687">Ribonucleoprotein</keyword>
<evidence type="ECO:0000256" key="3">
    <source>
        <dbReference type="ARBA" id="ARBA00023274"/>
    </source>
</evidence>